<reference evidence="2 3" key="1">
    <citation type="submission" date="2024-05" db="EMBL/GenBank/DDBJ databases">
        <title>Genome sequencing and assembly of Indian major carp, Cirrhinus mrigala (Hamilton, 1822).</title>
        <authorList>
            <person name="Mohindra V."/>
            <person name="Chowdhury L.M."/>
            <person name="Lal K."/>
            <person name="Jena J.K."/>
        </authorList>
    </citation>
    <scope>NUCLEOTIDE SEQUENCE [LARGE SCALE GENOMIC DNA]</scope>
    <source>
        <strain evidence="2">CM1030</strain>
        <tissue evidence="2">Blood</tissue>
    </source>
</reference>
<evidence type="ECO:0000313" key="3">
    <source>
        <dbReference type="Proteomes" id="UP001529510"/>
    </source>
</evidence>
<proteinExistence type="predicted"/>
<sequence length="59" mass="6553">SQPQPQCGVSDEFPGGIQVHGRPHRVPKTSEVPGGHHLHRKHGCHQGERHLLCHFHTAL</sequence>
<name>A0ABD0QTR5_CIRMR</name>
<feature type="region of interest" description="Disordered" evidence="1">
    <location>
        <begin position="1"/>
        <end position="43"/>
    </location>
</feature>
<feature type="non-terminal residue" evidence="2">
    <location>
        <position position="59"/>
    </location>
</feature>
<evidence type="ECO:0000256" key="1">
    <source>
        <dbReference type="SAM" id="MobiDB-lite"/>
    </source>
</evidence>
<evidence type="ECO:0000313" key="2">
    <source>
        <dbReference type="EMBL" id="KAL0188656.1"/>
    </source>
</evidence>
<keyword evidence="3" id="KW-1185">Reference proteome</keyword>
<dbReference type="EMBL" id="JAMKFB020000007">
    <property type="protein sequence ID" value="KAL0188656.1"/>
    <property type="molecule type" value="Genomic_DNA"/>
</dbReference>
<comment type="caution">
    <text evidence="2">The sequence shown here is derived from an EMBL/GenBank/DDBJ whole genome shotgun (WGS) entry which is preliminary data.</text>
</comment>
<gene>
    <name evidence="2" type="ORF">M9458_015755</name>
</gene>
<organism evidence="2 3">
    <name type="scientific">Cirrhinus mrigala</name>
    <name type="common">Mrigala</name>
    <dbReference type="NCBI Taxonomy" id="683832"/>
    <lineage>
        <taxon>Eukaryota</taxon>
        <taxon>Metazoa</taxon>
        <taxon>Chordata</taxon>
        <taxon>Craniata</taxon>
        <taxon>Vertebrata</taxon>
        <taxon>Euteleostomi</taxon>
        <taxon>Actinopterygii</taxon>
        <taxon>Neopterygii</taxon>
        <taxon>Teleostei</taxon>
        <taxon>Ostariophysi</taxon>
        <taxon>Cypriniformes</taxon>
        <taxon>Cyprinidae</taxon>
        <taxon>Labeoninae</taxon>
        <taxon>Labeonini</taxon>
        <taxon>Cirrhinus</taxon>
    </lineage>
</organism>
<dbReference type="AlphaFoldDB" id="A0ABD0QTR5"/>
<dbReference type="Proteomes" id="UP001529510">
    <property type="component" value="Unassembled WGS sequence"/>
</dbReference>
<accession>A0ABD0QTR5</accession>
<protein>
    <submittedName>
        <fullName evidence="2">Uncharacterized protein</fullName>
    </submittedName>
</protein>
<feature type="non-terminal residue" evidence="2">
    <location>
        <position position="1"/>
    </location>
</feature>